<dbReference type="PANTHER" id="PTHR20854:SF4">
    <property type="entry name" value="INOSITOL-1-MONOPHOSPHATASE-RELATED"/>
    <property type="match status" value="1"/>
</dbReference>
<evidence type="ECO:0000256" key="4">
    <source>
        <dbReference type="ARBA" id="ARBA00022842"/>
    </source>
</evidence>
<keyword evidence="2" id="KW-0479">Metal-binding</keyword>
<dbReference type="InterPro" id="IPR000760">
    <property type="entry name" value="Inositol_monophosphatase-like"/>
</dbReference>
<organism evidence="5 6">
    <name type="scientific">Novosphingobium pokkalii</name>
    <dbReference type="NCBI Taxonomy" id="1770194"/>
    <lineage>
        <taxon>Bacteria</taxon>
        <taxon>Pseudomonadati</taxon>
        <taxon>Pseudomonadota</taxon>
        <taxon>Alphaproteobacteria</taxon>
        <taxon>Sphingomonadales</taxon>
        <taxon>Sphingomonadaceae</taxon>
        <taxon>Novosphingobium</taxon>
    </lineage>
</organism>
<dbReference type="PRINTS" id="PR00377">
    <property type="entry name" value="IMPHPHTASES"/>
</dbReference>
<evidence type="ECO:0000256" key="3">
    <source>
        <dbReference type="ARBA" id="ARBA00022801"/>
    </source>
</evidence>
<protein>
    <submittedName>
        <fullName evidence="5">3'(2'),5'-bisphosphate nucleotidase CysQ</fullName>
        <ecNumber evidence="5">3.1.3.7</ecNumber>
    </submittedName>
</protein>
<dbReference type="InterPro" id="IPR020583">
    <property type="entry name" value="Inositol_monoP_metal-BS"/>
</dbReference>
<dbReference type="EC" id="3.1.3.7" evidence="5"/>
<evidence type="ECO:0000313" key="6">
    <source>
        <dbReference type="Proteomes" id="UP001595683"/>
    </source>
</evidence>
<dbReference type="Gene3D" id="3.30.540.10">
    <property type="entry name" value="Fructose-1,6-Bisphosphatase, subunit A, domain 1"/>
    <property type="match status" value="1"/>
</dbReference>
<dbReference type="InterPro" id="IPR020550">
    <property type="entry name" value="Inositol_monophosphatase_CS"/>
</dbReference>
<evidence type="ECO:0000256" key="2">
    <source>
        <dbReference type="ARBA" id="ARBA00022723"/>
    </source>
</evidence>
<comment type="caution">
    <text evidence="5">The sequence shown here is derived from an EMBL/GenBank/DDBJ whole genome shotgun (WGS) entry which is preliminary data.</text>
</comment>
<keyword evidence="6" id="KW-1185">Reference proteome</keyword>
<dbReference type="Pfam" id="PF00459">
    <property type="entry name" value="Inositol_P"/>
    <property type="match status" value="1"/>
</dbReference>
<reference evidence="6" key="1">
    <citation type="journal article" date="2019" name="Int. J. Syst. Evol. Microbiol.">
        <title>The Global Catalogue of Microorganisms (GCM) 10K type strain sequencing project: providing services to taxonomists for standard genome sequencing and annotation.</title>
        <authorList>
            <consortium name="The Broad Institute Genomics Platform"/>
            <consortium name="The Broad Institute Genome Sequencing Center for Infectious Disease"/>
            <person name="Wu L."/>
            <person name="Ma J."/>
        </authorList>
    </citation>
    <scope>NUCLEOTIDE SEQUENCE [LARGE SCALE GENOMIC DNA]</scope>
    <source>
        <strain evidence="6">KCTC 42224</strain>
    </source>
</reference>
<accession>A0ABV7V8S5</accession>
<dbReference type="Proteomes" id="UP001595683">
    <property type="component" value="Unassembled WGS sequence"/>
</dbReference>
<dbReference type="EMBL" id="JBHRYE010000046">
    <property type="protein sequence ID" value="MFC3673487.1"/>
    <property type="molecule type" value="Genomic_DNA"/>
</dbReference>
<keyword evidence="3 5" id="KW-0378">Hydrolase</keyword>
<dbReference type="PROSITE" id="PS00629">
    <property type="entry name" value="IMP_1"/>
    <property type="match status" value="1"/>
</dbReference>
<dbReference type="PROSITE" id="PS00630">
    <property type="entry name" value="IMP_2"/>
    <property type="match status" value="1"/>
</dbReference>
<gene>
    <name evidence="5" type="ORF">ACFOOT_18850</name>
</gene>
<name>A0ABV7V8S5_9SPHN</name>
<evidence type="ECO:0000256" key="1">
    <source>
        <dbReference type="ARBA" id="ARBA00009759"/>
    </source>
</evidence>
<dbReference type="PANTHER" id="PTHR20854">
    <property type="entry name" value="INOSITOL MONOPHOSPHATASE"/>
    <property type="match status" value="1"/>
</dbReference>
<dbReference type="CDD" id="cd01638">
    <property type="entry name" value="CysQ"/>
    <property type="match status" value="1"/>
</dbReference>
<dbReference type="GO" id="GO:0008441">
    <property type="term" value="F:3'(2'),5'-bisphosphate nucleotidase activity"/>
    <property type="evidence" value="ECO:0007669"/>
    <property type="project" value="UniProtKB-EC"/>
</dbReference>
<dbReference type="SUPFAM" id="SSF56655">
    <property type="entry name" value="Carbohydrate phosphatase"/>
    <property type="match status" value="1"/>
</dbReference>
<dbReference type="Gene3D" id="3.40.190.80">
    <property type="match status" value="1"/>
</dbReference>
<keyword evidence="4" id="KW-0460">Magnesium</keyword>
<dbReference type="RefSeq" id="WP_191325850.1">
    <property type="nucleotide sequence ID" value="NZ_BMZP01000023.1"/>
</dbReference>
<comment type="similarity">
    <text evidence="1">Belongs to the inositol monophosphatase superfamily.</text>
</comment>
<evidence type="ECO:0000313" key="5">
    <source>
        <dbReference type="EMBL" id="MFC3673487.1"/>
    </source>
</evidence>
<proteinExistence type="inferred from homology"/>
<sequence>MFDPVTLATIVTEAADRALALWPGHGHAPKVWDKGHDNPVCEADLAVDAFLHEALGALVPQAGWLSEETVDDPVRLDHGLCWVVDPVDGTRDFVRGRPGWAVSVALVEAGRPIAAMLAAPARGEVWLAQAGQGATRNGVPLVASQRLDLNGARMPMDHLPPTSVDLTMVAKPNSIALRMAMVASAEADLLATWRWGYEWDIAAAALIAQEAGAVVTDAHGADLIFNKPDPRAFGVLVSAPAIHAEARRRVAPTTSKALRG</sequence>